<keyword evidence="3" id="KW-1185">Reference proteome</keyword>
<dbReference type="OrthoDB" id="111592at2157"/>
<dbReference type="InterPro" id="IPR029058">
    <property type="entry name" value="AB_hydrolase_fold"/>
</dbReference>
<reference evidence="3" key="1">
    <citation type="submission" date="2016-10" db="EMBL/GenBank/DDBJ databases">
        <authorList>
            <person name="Varghese N."/>
            <person name="Submissions S."/>
        </authorList>
    </citation>
    <scope>NUCLEOTIDE SEQUENCE [LARGE SCALE GENOMIC DNA]</scope>
    <source>
        <strain evidence="3">CGMCC 1.10119</strain>
    </source>
</reference>
<dbReference type="GO" id="GO:0016020">
    <property type="term" value="C:membrane"/>
    <property type="evidence" value="ECO:0007669"/>
    <property type="project" value="TreeGrafter"/>
</dbReference>
<protein>
    <submittedName>
        <fullName evidence="2">Pimeloyl-ACP methyl ester carboxylesterase</fullName>
    </submittedName>
</protein>
<dbReference type="Gene3D" id="3.40.50.1820">
    <property type="entry name" value="alpha/beta hydrolase"/>
    <property type="match status" value="1"/>
</dbReference>
<dbReference type="PANTHER" id="PTHR43798:SF33">
    <property type="entry name" value="HYDROLASE, PUTATIVE (AFU_ORTHOLOGUE AFUA_2G14860)-RELATED"/>
    <property type="match status" value="1"/>
</dbReference>
<dbReference type="Proteomes" id="UP000199451">
    <property type="component" value="Unassembled WGS sequence"/>
</dbReference>
<dbReference type="InterPro" id="IPR000639">
    <property type="entry name" value="Epox_hydrolase-like"/>
</dbReference>
<dbReference type="RefSeq" id="WP_089697765.1">
    <property type="nucleotide sequence ID" value="NZ_FNHL01000003.1"/>
</dbReference>
<dbReference type="PANTHER" id="PTHR43798">
    <property type="entry name" value="MONOACYLGLYCEROL LIPASE"/>
    <property type="match status" value="1"/>
</dbReference>
<name>A0A1G9VPE9_9EURY</name>
<evidence type="ECO:0000313" key="3">
    <source>
        <dbReference type="Proteomes" id="UP000199451"/>
    </source>
</evidence>
<dbReference type="Pfam" id="PF00561">
    <property type="entry name" value="Abhydrolase_1"/>
    <property type="match status" value="1"/>
</dbReference>
<gene>
    <name evidence="2" type="ORF">SAMN04487949_2453</name>
</gene>
<dbReference type="PRINTS" id="PR00111">
    <property type="entry name" value="ABHYDROLASE"/>
</dbReference>
<organism evidence="2 3">
    <name type="scientific">Halogranum gelatinilyticum</name>
    <dbReference type="NCBI Taxonomy" id="660521"/>
    <lineage>
        <taxon>Archaea</taxon>
        <taxon>Methanobacteriati</taxon>
        <taxon>Methanobacteriota</taxon>
        <taxon>Stenosarchaea group</taxon>
        <taxon>Halobacteria</taxon>
        <taxon>Halobacteriales</taxon>
        <taxon>Haloferacaceae</taxon>
    </lineage>
</organism>
<dbReference type="PRINTS" id="PR00412">
    <property type="entry name" value="EPOXHYDRLASE"/>
</dbReference>
<dbReference type="STRING" id="660521.SAMN04487949_2453"/>
<dbReference type="SUPFAM" id="SSF53474">
    <property type="entry name" value="alpha/beta-Hydrolases"/>
    <property type="match status" value="1"/>
</dbReference>
<proteinExistence type="predicted"/>
<accession>A0A1G9VPE9</accession>
<dbReference type="GO" id="GO:0003824">
    <property type="term" value="F:catalytic activity"/>
    <property type="evidence" value="ECO:0007669"/>
    <property type="project" value="InterPro"/>
</dbReference>
<evidence type="ECO:0000259" key="1">
    <source>
        <dbReference type="Pfam" id="PF00561"/>
    </source>
</evidence>
<feature type="domain" description="AB hydrolase-1" evidence="1">
    <location>
        <begin position="20"/>
        <end position="256"/>
    </location>
</feature>
<dbReference type="InterPro" id="IPR000073">
    <property type="entry name" value="AB_hydrolase_1"/>
</dbReference>
<dbReference type="AlphaFoldDB" id="A0A1G9VPE9"/>
<evidence type="ECO:0000313" key="2">
    <source>
        <dbReference type="EMBL" id="SDM73953.1"/>
    </source>
</evidence>
<dbReference type="EMBL" id="FNHL01000003">
    <property type="protein sequence ID" value="SDM73953.1"/>
    <property type="molecule type" value="Genomic_DNA"/>
</dbReference>
<dbReference type="InterPro" id="IPR050266">
    <property type="entry name" value="AB_hydrolase_sf"/>
</dbReference>
<sequence length="278" mass="30919">MPFVQTGDSRTYYEQRGDGPPVVFVHAAILDHSLWDAQAEALADEYTTVVYDLRGHGRTGGSTREQYAVELLADDLHALVTGLGLDRPVVCGLSLGGLVAQSYAARYPDDLSGLVLADTFTPPILSRGEWFLRRVVLNALVYPVRLVGYERVEKANVWLTERVFRGSGGDYEQIEQLRATGPKMTTDEFAKVIHSMTRFHEERVDLAAIAVPTLVLYGEHELPFVRHHAAELAARLRDVAVDVIPDAGHASNLDAPDEFTDTVRRFLRERVALYEASE</sequence>